<reference evidence="2" key="1">
    <citation type="journal article" date="2015" name="Nat. Genet.">
        <title>The genome and transcriptome of the zoonotic hookworm Ancylostoma ceylanicum identify infection-specific gene families.</title>
        <authorList>
            <person name="Schwarz E.M."/>
            <person name="Hu Y."/>
            <person name="Antoshechkin I."/>
            <person name="Miller M.M."/>
            <person name="Sternberg P.W."/>
            <person name="Aroian R.V."/>
        </authorList>
    </citation>
    <scope>NUCLEOTIDE SEQUENCE</scope>
    <source>
        <strain evidence="2">HY135</strain>
    </source>
</reference>
<gene>
    <name evidence="1" type="primary">Acey_s0456.g1782</name>
    <name evidence="1" type="ORF">Y032_0456g1782</name>
</gene>
<organism evidence="1 2">
    <name type="scientific">Ancylostoma ceylanicum</name>
    <dbReference type="NCBI Taxonomy" id="53326"/>
    <lineage>
        <taxon>Eukaryota</taxon>
        <taxon>Metazoa</taxon>
        <taxon>Ecdysozoa</taxon>
        <taxon>Nematoda</taxon>
        <taxon>Chromadorea</taxon>
        <taxon>Rhabditida</taxon>
        <taxon>Rhabditina</taxon>
        <taxon>Rhabditomorpha</taxon>
        <taxon>Strongyloidea</taxon>
        <taxon>Ancylostomatidae</taxon>
        <taxon>Ancylostomatinae</taxon>
        <taxon>Ancylostoma</taxon>
    </lineage>
</organism>
<name>A0A016WY83_9BILA</name>
<keyword evidence="2" id="KW-1185">Reference proteome</keyword>
<dbReference type="Proteomes" id="UP000024635">
    <property type="component" value="Unassembled WGS sequence"/>
</dbReference>
<evidence type="ECO:0000313" key="1">
    <source>
        <dbReference type="EMBL" id="EYC44595.1"/>
    </source>
</evidence>
<sequence length="161" mass="18200">MFGAAQKLDDSRPLHARRRSLAPLCVRVVRTDRVLRAINEQERGNGAEFRAAPSSALRLLVVFLCHRPLSHRCRCRCRPCLSARLRRLAISARLSPPRFQLSSAKPIIMVTTITLHTNQNMPCAVVFFADFTIQTIILIIAVDARDPSSTVHHLDSLHHHR</sequence>
<accession>A0A016WY83</accession>
<protein>
    <submittedName>
        <fullName evidence="1">Uncharacterized protein</fullName>
    </submittedName>
</protein>
<comment type="caution">
    <text evidence="1">The sequence shown here is derived from an EMBL/GenBank/DDBJ whole genome shotgun (WGS) entry which is preliminary data.</text>
</comment>
<proteinExistence type="predicted"/>
<evidence type="ECO:0000313" key="2">
    <source>
        <dbReference type="Proteomes" id="UP000024635"/>
    </source>
</evidence>
<dbReference type="AlphaFoldDB" id="A0A016WY83"/>
<dbReference type="EMBL" id="JARK01000056">
    <property type="protein sequence ID" value="EYC44595.1"/>
    <property type="molecule type" value="Genomic_DNA"/>
</dbReference>